<dbReference type="EMBL" id="BFEA01000001">
    <property type="protein sequence ID" value="GBG58799.1"/>
    <property type="molecule type" value="Genomic_DNA"/>
</dbReference>
<sequence>MQQERRTRQMGNIHSKGGLVCFVATSRARRAQDKADGRRRRNWYVGGCDNMAGRSDPINAKGDVGNYVVWFGLVLL</sequence>
<protein>
    <submittedName>
        <fullName evidence="1">Uncharacterized protein</fullName>
    </submittedName>
</protein>
<comment type="caution">
    <text evidence="1">The sequence shown here is derived from an EMBL/GenBank/DDBJ whole genome shotgun (WGS) entry which is preliminary data.</text>
</comment>
<accession>A0A388JLV5</accession>
<keyword evidence="2" id="KW-1185">Reference proteome</keyword>
<dbReference type="Proteomes" id="UP000265515">
    <property type="component" value="Unassembled WGS sequence"/>
</dbReference>
<reference evidence="1 2" key="1">
    <citation type="journal article" date="2018" name="Cell">
        <title>The Chara Genome: Secondary Complexity and Implications for Plant Terrestrialization.</title>
        <authorList>
            <person name="Nishiyama T."/>
            <person name="Sakayama H."/>
            <person name="Vries J.D."/>
            <person name="Buschmann H."/>
            <person name="Saint-Marcoux D."/>
            <person name="Ullrich K.K."/>
            <person name="Haas F.B."/>
            <person name="Vanderstraeten L."/>
            <person name="Becker D."/>
            <person name="Lang D."/>
            <person name="Vosolsobe S."/>
            <person name="Rombauts S."/>
            <person name="Wilhelmsson P.K.I."/>
            <person name="Janitza P."/>
            <person name="Kern R."/>
            <person name="Heyl A."/>
            <person name="Rumpler F."/>
            <person name="Villalobos L.I.A.C."/>
            <person name="Clay J.M."/>
            <person name="Skokan R."/>
            <person name="Toyoda A."/>
            <person name="Suzuki Y."/>
            <person name="Kagoshima H."/>
            <person name="Schijlen E."/>
            <person name="Tajeshwar N."/>
            <person name="Catarino B."/>
            <person name="Hetherington A.J."/>
            <person name="Saltykova A."/>
            <person name="Bonnot C."/>
            <person name="Breuninger H."/>
            <person name="Symeonidi A."/>
            <person name="Radhakrishnan G.V."/>
            <person name="Van Nieuwerburgh F."/>
            <person name="Deforce D."/>
            <person name="Chang C."/>
            <person name="Karol K.G."/>
            <person name="Hedrich R."/>
            <person name="Ulvskov P."/>
            <person name="Glockner G."/>
            <person name="Delwiche C.F."/>
            <person name="Petrasek J."/>
            <person name="Van de Peer Y."/>
            <person name="Friml J."/>
            <person name="Beilby M."/>
            <person name="Dolan L."/>
            <person name="Kohara Y."/>
            <person name="Sugano S."/>
            <person name="Fujiyama A."/>
            <person name="Delaux P.-M."/>
            <person name="Quint M."/>
            <person name="TheiBen G."/>
            <person name="Hagemann M."/>
            <person name="Harholt J."/>
            <person name="Dunand C."/>
            <person name="Zachgo S."/>
            <person name="Langdale J."/>
            <person name="Maumus F."/>
            <person name="Straeten D.V.D."/>
            <person name="Gould S.B."/>
            <person name="Rensing S.A."/>
        </authorList>
    </citation>
    <scope>NUCLEOTIDE SEQUENCE [LARGE SCALE GENOMIC DNA]</scope>
    <source>
        <strain evidence="1 2">S276</strain>
    </source>
</reference>
<dbReference type="Gramene" id="GBG58799">
    <property type="protein sequence ID" value="GBG58799"/>
    <property type="gene ID" value="CBR_g199"/>
</dbReference>
<evidence type="ECO:0000313" key="1">
    <source>
        <dbReference type="EMBL" id="GBG58799.1"/>
    </source>
</evidence>
<name>A0A388JLV5_CHABU</name>
<organism evidence="1 2">
    <name type="scientific">Chara braunii</name>
    <name type="common">Braun's stonewort</name>
    <dbReference type="NCBI Taxonomy" id="69332"/>
    <lineage>
        <taxon>Eukaryota</taxon>
        <taxon>Viridiplantae</taxon>
        <taxon>Streptophyta</taxon>
        <taxon>Charophyceae</taxon>
        <taxon>Charales</taxon>
        <taxon>Characeae</taxon>
        <taxon>Chara</taxon>
    </lineage>
</organism>
<evidence type="ECO:0000313" key="2">
    <source>
        <dbReference type="Proteomes" id="UP000265515"/>
    </source>
</evidence>
<dbReference type="AlphaFoldDB" id="A0A388JLV5"/>
<proteinExistence type="predicted"/>
<gene>
    <name evidence="1" type="ORF">CBR_g199</name>
</gene>